<evidence type="ECO:0000313" key="2">
    <source>
        <dbReference type="EMBL" id="BDI54975.1"/>
    </source>
</evidence>
<keyword evidence="1" id="KW-1133">Transmembrane helix</keyword>
<keyword evidence="1" id="KW-0812">Transmembrane</keyword>
<keyword evidence="1" id="KW-0472">Membrane</keyword>
<evidence type="ECO:0000313" key="3">
    <source>
        <dbReference type="Proteomes" id="UP001162249"/>
    </source>
</evidence>
<dbReference type="Proteomes" id="UP001162249">
    <property type="component" value="Segment"/>
</dbReference>
<evidence type="ECO:0000256" key="1">
    <source>
        <dbReference type="SAM" id="Phobius"/>
    </source>
</evidence>
<protein>
    <submittedName>
        <fullName evidence="2">Uncharacterized protein</fullName>
    </submittedName>
</protein>
<name>A0AA35CNI7_9CAUD</name>
<accession>A0AA35CNI7</accession>
<keyword evidence="3" id="KW-1185">Reference proteome</keyword>
<feature type="transmembrane region" description="Helical" evidence="1">
    <location>
        <begin position="139"/>
        <end position="160"/>
    </location>
</feature>
<dbReference type="RefSeq" id="YP_010772418.1">
    <property type="nucleotide sequence ID" value="NC_074643.1"/>
</dbReference>
<sequence>MSKHSLRYTFNEDKFNLKTIIYLFILIDFFLAFVVPFIIVISLIGYEASMIIGLMIGLKGQNKFKVFMFELRGLVDDPKYNKDEDLRGHLLKQKVYHACLEWGIWFEKRLEEYGLDFKKKLKNLMEVIRRMDDFMLKEIMRIVAVLWLTLGLGLLDVLILLNLRPLWLLAFMLAFYAGDFFFWLIMEHYYGIFKENIEPIAIGKVAVIKGEIAEIETKLQ</sequence>
<dbReference type="EMBL" id="LC711080">
    <property type="protein sequence ID" value="BDI54975.1"/>
    <property type="molecule type" value="Genomic_DNA"/>
</dbReference>
<dbReference type="KEGG" id="vg:80402130"/>
<feature type="transmembrane region" description="Helical" evidence="1">
    <location>
        <begin position="20"/>
        <end position="46"/>
    </location>
</feature>
<feature type="transmembrane region" description="Helical" evidence="1">
    <location>
        <begin position="166"/>
        <end position="186"/>
    </location>
</feature>
<proteinExistence type="predicted"/>
<reference evidence="2 3" key="1">
    <citation type="journal article" date="2022" name="Nat. Microbiol.">
        <title>Three families of Asgard archaeal viruses identified in metagenome-assembled genomes.</title>
        <authorList>
            <person name="Medvedeva S."/>
            <person name="Sun J."/>
            <person name="Yutin N."/>
            <person name="Koonin E.V."/>
            <person name="Nunoura T."/>
            <person name="Rinke C."/>
            <person name="Krupovic M."/>
        </authorList>
    </citation>
    <scope>NUCLEOTIDE SEQUENCE [LARGE SCALE GENOMIC DNA]</scope>
    <source>
        <strain evidence="2">VerdaV4</strain>
    </source>
</reference>
<organism evidence="2 3">
    <name type="scientific">Lokiarchaeia virus VerdaV4</name>
    <dbReference type="NCBI Taxonomy" id="3070172"/>
    <lineage>
        <taxon>Viruses</taxon>
        <taxon>Duplodnaviria</taxon>
        <taxon>Heunggongvirae</taxon>
        <taxon>Uroviricota</taxon>
        <taxon>Caudoviricetes</taxon>
        <taxon>Verdandiviridae</taxon>
        <taxon>Dolusvirus</taxon>
        <taxon>Dolusvirus pacificense</taxon>
    </lineage>
</organism>
<dbReference type="GeneID" id="80402130"/>